<evidence type="ECO:0000313" key="4">
    <source>
        <dbReference type="WBParaSite" id="EVEC_0000073701-mRNA-1"/>
    </source>
</evidence>
<dbReference type="Proteomes" id="UP000274131">
    <property type="component" value="Unassembled WGS sequence"/>
</dbReference>
<sequence length="268" mass="29805">MPNPFLQWNPWFLQTSIPTQNKSMTPGMFQVPHVDSSKQWNSPNSVDSGQKSECSSTDGPHIDPVGMEIGEASPVSSSSEKHTSPEVPPIVFTPKAEPLSALNPLILRQHMEQQRCVSNSDRSKEQLLEKPQHQNFSFTNHNDRDEDHKILNDNIIKGGPLIPRGVDNGIRCNQLSQMQFVQHLLSKKQFAPSLAARTPSNLSSVIAERKKAVPDDCLKMIRRKGISKNTIENIKIPVPQATKCDPSLCFCVSKLSLIASFSCLFTPL</sequence>
<keyword evidence="3" id="KW-1185">Reference proteome</keyword>
<proteinExistence type="predicted"/>
<evidence type="ECO:0000256" key="1">
    <source>
        <dbReference type="SAM" id="MobiDB-lite"/>
    </source>
</evidence>
<dbReference type="EMBL" id="UXUI01000880">
    <property type="protein sequence ID" value="VDD85346.1"/>
    <property type="molecule type" value="Genomic_DNA"/>
</dbReference>
<gene>
    <name evidence="2" type="ORF">EVEC_LOCUS489</name>
</gene>
<feature type="compositionally biased region" description="Polar residues" evidence="1">
    <location>
        <begin position="37"/>
        <end position="58"/>
    </location>
</feature>
<name>A0A0N4UTS4_ENTVE</name>
<evidence type="ECO:0000313" key="3">
    <source>
        <dbReference type="Proteomes" id="UP000274131"/>
    </source>
</evidence>
<dbReference type="AlphaFoldDB" id="A0A0N4UTS4"/>
<evidence type="ECO:0000313" key="2">
    <source>
        <dbReference type="EMBL" id="VDD85346.1"/>
    </source>
</evidence>
<protein>
    <submittedName>
        <fullName evidence="4">Ovule protein</fullName>
    </submittedName>
</protein>
<accession>A0A0N4UTS4</accession>
<feature type="region of interest" description="Disordered" evidence="1">
    <location>
        <begin position="33"/>
        <end position="92"/>
    </location>
</feature>
<reference evidence="4" key="1">
    <citation type="submission" date="2017-02" db="UniProtKB">
        <authorList>
            <consortium name="WormBaseParasite"/>
        </authorList>
    </citation>
    <scope>IDENTIFICATION</scope>
</reference>
<dbReference type="WBParaSite" id="EVEC_0000073701-mRNA-1">
    <property type="protein sequence ID" value="EVEC_0000073701-mRNA-1"/>
    <property type="gene ID" value="EVEC_0000073701"/>
</dbReference>
<organism evidence="4">
    <name type="scientific">Enterobius vermicularis</name>
    <name type="common">Human pinworm</name>
    <dbReference type="NCBI Taxonomy" id="51028"/>
    <lineage>
        <taxon>Eukaryota</taxon>
        <taxon>Metazoa</taxon>
        <taxon>Ecdysozoa</taxon>
        <taxon>Nematoda</taxon>
        <taxon>Chromadorea</taxon>
        <taxon>Rhabditida</taxon>
        <taxon>Spirurina</taxon>
        <taxon>Oxyuridomorpha</taxon>
        <taxon>Oxyuroidea</taxon>
        <taxon>Oxyuridae</taxon>
        <taxon>Enterobius</taxon>
    </lineage>
</organism>
<reference evidence="2 3" key="2">
    <citation type="submission" date="2018-10" db="EMBL/GenBank/DDBJ databases">
        <authorList>
            <consortium name="Pathogen Informatics"/>
        </authorList>
    </citation>
    <scope>NUCLEOTIDE SEQUENCE [LARGE SCALE GENOMIC DNA]</scope>
</reference>